<dbReference type="SUPFAM" id="SSF53098">
    <property type="entry name" value="Ribonuclease H-like"/>
    <property type="match status" value="1"/>
</dbReference>
<dbReference type="InterPro" id="IPR002156">
    <property type="entry name" value="RNaseH_domain"/>
</dbReference>
<dbReference type="PANTHER" id="PTHR47074:SF73">
    <property type="entry name" value="OS04G0448401 PROTEIN"/>
    <property type="match status" value="1"/>
</dbReference>
<evidence type="ECO:0000259" key="1">
    <source>
        <dbReference type="Pfam" id="PF13456"/>
    </source>
</evidence>
<reference evidence="2" key="1">
    <citation type="submission" date="2023-07" db="EMBL/GenBank/DDBJ databases">
        <title>A chromosome-level genome assembly of Lolium multiflorum.</title>
        <authorList>
            <person name="Chen Y."/>
            <person name="Copetti D."/>
            <person name="Kolliker R."/>
            <person name="Studer B."/>
        </authorList>
    </citation>
    <scope>NUCLEOTIDE SEQUENCE</scope>
    <source>
        <strain evidence="2">02402/16</strain>
        <tissue evidence="2">Leaf</tissue>
    </source>
</reference>
<organism evidence="2 3">
    <name type="scientific">Lolium multiflorum</name>
    <name type="common">Italian ryegrass</name>
    <name type="synonym">Lolium perenne subsp. multiflorum</name>
    <dbReference type="NCBI Taxonomy" id="4521"/>
    <lineage>
        <taxon>Eukaryota</taxon>
        <taxon>Viridiplantae</taxon>
        <taxon>Streptophyta</taxon>
        <taxon>Embryophyta</taxon>
        <taxon>Tracheophyta</taxon>
        <taxon>Spermatophyta</taxon>
        <taxon>Magnoliopsida</taxon>
        <taxon>Liliopsida</taxon>
        <taxon>Poales</taxon>
        <taxon>Poaceae</taxon>
        <taxon>BOP clade</taxon>
        <taxon>Pooideae</taxon>
        <taxon>Poodae</taxon>
        <taxon>Poeae</taxon>
        <taxon>Poeae Chloroplast Group 2 (Poeae type)</taxon>
        <taxon>Loliodinae</taxon>
        <taxon>Loliinae</taxon>
        <taxon>Lolium</taxon>
    </lineage>
</organism>
<dbReference type="InterPro" id="IPR052929">
    <property type="entry name" value="RNase_H-like_EbsB-rel"/>
</dbReference>
<sequence>MAASSACSLCGAQDSWRHSLIECNVARCVWALAKEDMLEHMVSSAEPNARQWLFLMLETLSKEEFAIMAVTLWAIWFARRKIIFDGEFQSPLTTHGFVENYMRDLSIAYPPATKGTPGVRPSHPRWIAPPEGFAKFNVDAAVAKNTRGGALGVVCRSAGGVFLGASSLVVAGISDPAILEALACREALALAEDLNIQQMVVASDCLQVVNNIHGDFGGSYSMVTSEIKAKAVSFSDVRFRHENRASNSEAHRVARSFVSSTVGRQTYMMKSLGIHVNCPVRLFCSATNMCPGRGVSRTSYTGSTRLSRAAVVSMSFSATFFHRGPPHSSSDGHVSHRRRHPDHHFLTGQEVHRGSTTLLPSTTFSTSTTITATSHTDGDTQTTTS</sequence>
<dbReference type="Proteomes" id="UP001231189">
    <property type="component" value="Unassembled WGS sequence"/>
</dbReference>
<dbReference type="GO" id="GO:0004523">
    <property type="term" value="F:RNA-DNA hybrid ribonuclease activity"/>
    <property type="evidence" value="ECO:0007669"/>
    <property type="project" value="InterPro"/>
</dbReference>
<dbReference type="Gene3D" id="3.30.420.10">
    <property type="entry name" value="Ribonuclease H-like superfamily/Ribonuclease H"/>
    <property type="match status" value="1"/>
</dbReference>
<gene>
    <name evidence="2" type="ORF">QYE76_061128</name>
</gene>
<dbReference type="InterPro" id="IPR012337">
    <property type="entry name" value="RNaseH-like_sf"/>
</dbReference>
<protein>
    <recommendedName>
        <fullName evidence="1">RNase H type-1 domain-containing protein</fullName>
    </recommendedName>
</protein>
<comment type="caution">
    <text evidence="2">The sequence shown here is derived from an EMBL/GenBank/DDBJ whole genome shotgun (WGS) entry which is preliminary data.</text>
</comment>
<dbReference type="EMBL" id="JAUUTY010000004">
    <property type="protein sequence ID" value="KAK1643323.1"/>
    <property type="molecule type" value="Genomic_DNA"/>
</dbReference>
<feature type="domain" description="RNase H type-1" evidence="1">
    <location>
        <begin position="137"/>
        <end position="255"/>
    </location>
</feature>
<keyword evidence="3" id="KW-1185">Reference proteome</keyword>
<accession>A0AAD8W4Y2</accession>
<dbReference type="InterPro" id="IPR036397">
    <property type="entry name" value="RNaseH_sf"/>
</dbReference>
<evidence type="ECO:0000313" key="2">
    <source>
        <dbReference type="EMBL" id="KAK1643323.1"/>
    </source>
</evidence>
<dbReference type="PANTHER" id="PTHR47074">
    <property type="entry name" value="BNAC02G40300D PROTEIN"/>
    <property type="match status" value="1"/>
</dbReference>
<dbReference type="Pfam" id="PF13456">
    <property type="entry name" value="RVT_3"/>
    <property type="match status" value="1"/>
</dbReference>
<dbReference type="GO" id="GO:0003676">
    <property type="term" value="F:nucleic acid binding"/>
    <property type="evidence" value="ECO:0007669"/>
    <property type="project" value="InterPro"/>
</dbReference>
<proteinExistence type="predicted"/>
<evidence type="ECO:0000313" key="3">
    <source>
        <dbReference type="Proteomes" id="UP001231189"/>
    </source>
</evidence>
<dbReference type="AlphaFoldDB" id="A0AAD8W4Y2"/>
<name>A0AAD8W4Y2_LOLMU</name>
<dbReference type="CDD" id="cd06222">
    <property type="entry name" value="RNase_H_like"/>
    <property type="match status" value="1"/>
</dbReference>
<dbReference type="InterPro" id="IPR044730">
    <property type="entry name" value="RNase_H-like_dom_plant"/>
</dbReference>